<dbReference type="AlphaFoldDB" id="A0A1W1CG42"/>
<dbReference type="PANTHER" id="PTHR30035:SF3">
    <property type="entry name" value="INTERMEMBRANE PHOSPHOLIPID TRANSPORT SYSTEM LIPOPROTEIN MLAA"/>
    <property type="match status" value="1"/>
</dbReference>
<keyword evidence="2" id="KW-0449">Lipoprotein</keyword>
<evidence type="ECO:0000256" key="1">
    <source>
        <dbReference type="ARBA" id="ARBA00022729"/>
    </source>
</evidence>
<dbReference type="PRINTS" id="PR01805">
    <property type="entry name" value="VACJLIPOPROT"/>
</dbReference>
<dbReference type="InterPro" id="IPR007428">
    <property type="entry name" value="MlaA"/>
</dbReference>
<sequence>MKKILVLFWSIFLFSCSTIDNLVTNDDLDPLEPINRVVFDFNLTADKYVLSPINKGYQSVTPKYVQNRVSDFFGNLSDIKTAFNQFLQFKIVDGFGSIGRVALNSTIGILGLFDVATDLKITKKNEDFGQTLAVWGVGKGPFLMLPFFGPSTLRDATGIVGDSWVKVNPQDQLPVQQDRLGVNIMKVIDARSQLGSMLDVVKRKKDPYIFARDGWLQKREFDIYDGNPPQDDFNDF</sequence>
<keyword evidence="1" id="KW-0732">Signal</keyword>
<dbReference type="GO" id="GO:0016020">
    <property type="term" value="C:membrane"/>
    <property type="evidence" value="ECO:0007669"/>
    <property type="project" value="InterPro"/>
</dbReference>
<protein>
    <submittedName>
        <fullName evidence="2">VacJ-like lipoprotein</fullName>
    </submittedName>
</protein>
<accession>A0A1W1CG42</accession>
<proteinExistence type="predicted"/>
<evidence type="ECO:0000313" key="2">
    <source>
        <dbReference type="EMBL" id="SFV64687.1"/>
    </source>
</evidence>
<dbReference type="PROSITE" id="PS51257">
    <property type="entry name" value="PROKAR_LIPOPROTEIN"/>
    <property type="match status" value="1"/>
</dbReference>
<dbReference type="EMBL" id="FPHJ01000043">
    <property type="protein sequence ID" value="SFV64687.1"/>
    <property type="molecule type" value="Genomic_DNA"/>
</dbReference>
<dbReference type="Pfam" id="PF04333">
    <property type="entry name" value="MlaA"/>
    <property type="match status" value="1"/>
</dbReference>
<reference evidence="2" key="1">
    <citation type="submission" date="2016-10" db="EMBL/GenBank/DDBJ databases">
        <authorList>
            <person name="de Groot N.N."/>
        </authorList>
    </citation>
    <scope>NUCLEOTIDE SEQUENCE</scope>
</reference>
<dbReference type="GO" id="GO:0120010">
    <property type="term" value="P:intermembrane phospholipid transfer"/>
    <property type="evidence" value="ECO:0007669"/>
    <property type="project" value="TreeGrafter"/>
</dbReference>
<name>A0A1W1CG42_9ZZZZ</name>
<dbReference type="PANTHER" id="PTHR30035">
    <property type="entry name" value="LIPOPROTEIN VACJ-RELATED"/>
    <property type="match status" value="1"/>
</dbReference>
<organism evidence="2">
    <name type="scientific">hydrothermal vent metagenome</name>
    <dbReference type="NCBI Taxonomy" id="652676"/>
    <lineage>
        <taxon>unclassified sequences</taxon>
        <taxon>metagenomes</taxon>
        <taxon>ecological metagenomes</taxon>
    </lineage>
</organism>
<gene>
    <name evidence="2" type="ORF">MNB_SUP05-5-49</name>
</gene>